<accession>A0ACB9CQ23</accession>
<protein>
    <submittedName>
        <fullName evidence="1">Uncharacterized protein</fullName>
    </submittedName>
</protein>
<evidence type="ECO:0000313" key="1">
    <source>
        <dbReference type="EMBL" id="KAI3736402.1"/>
    </source>
</evidence>
<dbReference type="EMBL" id="CM042050">
    <property type="protein sequence ID" value="KAI3736402.1"/>
    <property type="molecule type" value="Genomic_DNA"/>
</dbReference>
<proteinExistence type="predicted"/>
<name>A0ACB9CQ23_ARCLA</name>
<keyword evidence="2" id="KW-1185">Reference proteome</keyword>
<reference evidence="1 2" key="2">
    <citation type="journal article" date="2022" name="Mol. Ecol. Resour.">
        <title>The genomes of chicory, endive, great burdock and yacon provide insights into Asteraceae paleo-polyploidization history and plant inulin production.</title>
        <authorList>
            <person name="Fan W."/>
            <person name="Wang S."/>
            <person name="Wang H."/>
            <person name="Wang A."/>
            <person name="Jiang F."/>
            <person name="Liu H."/>
            <person name="Zhao H."/>
            <person name="Xu D."/>
            <person name="Zhang Y."/>
        </authorList>
    </citation>
    <scope>NUCLEOTIDE SEQUENCE [LARGE SCALE GENOMIC DNA]</scope>
    <source>
        <strain evidence="2">cv. Niubang</strain>
    </source>
</reference>
<gene>
    <name evidence="1" type="ORF">L6452_15941</name>
</gene>
<dbReference type="Proteomes" id="UP001055879">
    <property type="component" value="Linkage Group LG04"/>
</dbReference>
<reference evidence="2" key="1">
    <citation type="journal article" date="2022" name="Mol. Ecol. Resour.">
        <title>The genomes of chicory, endive, great burdock and yacon provide insights into Asteraceae palaeo-polyploidization history and plant inulin production.</title>
        <authorList>
            <person name="Fan W."/>
            <person name="Wang S."/>
            <person name="Wang H."/>
            <person name="Wang A."/>
            <person name="Jiang F."/>
            <person name="Liu H."/>
            <person name="Zhao H."/>
            <person name="Xu D."/>
            <person name="Zhang Y."/>
        </authorList>
    </citation>
    <scope>NUCLEOTIDE SEQUENCE [LARGE SCALE GENOMIC DNA]</scope>
    <source>
        <strain evidence="2">cv. Niubang</strain>
    </source>
</reference>
<evidence type="ECO:0000313" key="2">
    <source>
        <dbReference type="Proteomes" id="UP001055879"/>
    </source>
</evidence>
<comment type="caution">
    <text evidence="1">The sequence shown here is derived from an EMBL/GenBank/DDBJ whole genome shotgun (WGS) entry which is preliminary data.</text>
</comment>
<organism evidence="1 2">
    <name type="scientific">Arctium lappa</name>
    <name type="common">Greater burdock</name>
    <name type="synonym">Lappa major</name>
    <dbReference type="NCBI Taxonomy" id="4217"/>
    <lineage>
        <taxon>Eukaryota</taxon>
        <taxon>Viridiplantae</taxon>
        <taxon>Streptophyta</taxon>
        <taxon>Embryophyta</taxon>
        <taxon>Tracheophyta</taxon>
        <taxon>Spermatophyta</taxon>
        <taxon>Magnoliopsida</taxon>
        <taxon>eudicotyledons</taxon>
        <taxon>Gunneridae</taxon>
        <taxon>Pentapetalae</taxon>
        <taxon>asterids</taxon>
        <taxon>campanulids</taxon>
        <taxon>Asterales</taxon>
        <taxon>Asteraceae</taxon>
        <taxon>Carduoideae</taxon>
        <taxon>Cardueae</taxon>
        <taxon>Arctiinae</taxon>
        <taxon>Arctium</taxon>
    </lineage>
</organism>
<sequence>MNLHSISDVEFRDRVDSFQRCFPNIKRLGLSCLKNNEYHFELLPYLEILKLTGSVFQQNNISFPATLKKLTLVSCFLPWSHMSIIQLLPNLEVLNLNRSAYVGTLWDACEQQFRQLKLLTLERLHIKQWEASSTSFPCLKQLSLLKCNDLEEIPLEIGEIATLELIETDSSSNSVVESVERIQQEQHDVGNYELKITVDKMELSFYLSQQEGSVYLSQHEDSESE</sequence>